<evidence type="ECO:0000256" key="1">
    <source>
        <dbReference type="SAM" id="MobiDB-lite"/>
    </source>
</evidence>
<proteinExistence type="predicted"/>
<accession>A0A0X3X9N6</accession>
<feature type="region of interest" description="Disordered" evidence="1">
    <location>
        <begin position="1"/>
        <end position="48"/>
    </location>
</feature>
<dbReference type="AlphaFoldDB" id="A0A0X3X9N6"/>
<evidence type="ECO:0000313" key="2">
    <source>
        <dbReference type="EMBL" id="KUL65867.1"/>
    </source>
</evidence>
<evidence type="ECO:0000313" key="3">
    <source>
        <dbReference type="Proteomes" id="UP000053413"/>
    </source>
</evidence>
<feature type="compositionally biased region" description="Polar residues" evidence="1">
    <location>
        <begin position="1"/>
        <end position="10"/>
    </location>
</feature>
<comment type="caution">
    <text evidence="2">The sequence shown here is derived from an EMBL/GenBank/DDBJ whole genome shotgun (WGS) entry which is preliminary data.</text>
</comment>
<feature type="compositionally biased region" description="Basic and acidic residues" evidence="1">
    <location>
        <begin position="25"/>
        <end position="48"/>
    </location>
</feature>
<gene>
    <name evidence="2" type="ORF">ADL28_05815</name>
</gene>
<feature type="region of interest" description="Disordered" evidence="1">
    <location>
        <begin position="169"/>
        <end position="193"/>
    </location>
</feature>
<reference evidence="3" key="1">
    <citation type="submission" date="2015-10" db="EMBL/GenBank/DDBJ databases">
        <authorList>
            <person name="Ju K.-S."/>
            <person name="Doroghazi J.R."/>
            <person name="Metcalf W.W."/>
        </authorList>
    </citation>
    <scope>NUCLEOTIDE SEQUENCE [LARGE SCALE GENOMIC DNA]</scope>
    <source>
        <strain evidence="3">NRRL F-8817</strain>
    </source>
</reference>
<organism evidence="2 3">
    <name type="scientific">Streptomyces violaceusniger</name>
    <dbReference type="NCBI Taxonomy" id="68280"/>
    <lineage>
        <taxon>Bacteria</taxon>
        <taxon>Bacillati</taxon>
        <taxon>Actinomycetota</taxon>
        <taxon>Actinomycetes</taxon>
        <taxon>Kitasatosporales</taxon>
        <taxon>Streptomycetaceae</taxon>
        <taxon>Streptomyces</taxon>
        <taxon>Streptomyces violaceusniger group</taxon>
    </lineage>
</organism>
<sequence>MARATQTAGASGTDRPAPRRHGNRRCRETHRETVQEQAPREQRCASARRDAQLTQVRVQLGQGGGSLGRCGANRLEHGVRPLLDPSEARRARPVQGEFMAVRVAGDIERADTGLVLDPAPGRPAASASFTRRWRASAPAARGAVRRMPEAGWAVRVRLWCSQSSQVRRWTEPPERPFSVRPRMVVKNQGLRSG</sequence>
<dbReference type="EMBL" id="LLZJ01000040">
    <property type="protein sequence ID" value="KUL65867.1"/>
    <property type="molecule type" value="Genomic_DNA"/>
</dbReference>
<protein>
    <submittedName>
        <fullName evidence="2">Uncharacterized protein</fullName>
    </submittedName>
</protein>
<dbReference type="Proteomes" id="UP000053413">
    <property type="component" value="Unassembled WGS sequence"/>
</dbReference>
<name>A0A0X3X9N6_STRVO</name>